<reference evidence="8" key="2">
    <citation type="submission" date="2014-03" db="EMBL/GenBank/DDBJ databases">
        <authorList>
            <person name="Genoscope - CEA"/>
        </authorList>
    </citation>
    <scope>NUCLEOTIDE SEQUENCE</scope>
</reference>
<keyword evidence="2" id="KW-0677">Repeat</keyword>
<evidence type="ECO:0000259" key="7">
    <source>
        <dbReference type="PROSITE" id="PS50157"/>
    </source>
</evidence>
<evidence type="ECO:0000256" key="1">
    <source>
        <dbReference type="ARBA" id="ARBA00022723"/>
    </source>
</evidence>
<dbReference type="PaxDb" id="8022-A0A060ZAC7"/>
<evidence type="ECO:0000256" key="4">
    <source>
        <dbReference type="ARBA" id="ARBA00022833"/>
    </source>
</evidence>
<sequence>MLFSLCPSPQQEVTDVPLSTIPGENSITNGEVEEVTDNSIMETSPKDMTMVAGDAVAIETTEMSVGEGVGVVAPVGQQVKERLVGGHPCAQCDRVFMSMQGLRSHERSHSAMAMFTREDKYSCQYCQFVSPFRHNLDRHVQSHHGHHKPFRCKLCPFKSAYLSRLKSHLHKAHAGRKQPQHTSLSSIRLPETDSVHGGVRNRTLFPTHPRKEILYYTMV</sequence>
<dbReference type="AlphaFoldDB" id="A0A060ZAC7"/>
<dbReference type="GO" id="GO:0045944">
    <property type="term" value="P:positive regulation of transcription by RNA polymerase II"/>
    <property type="evidence" value="ECO:0007669"/>
    <property type="project" value="TreeGrafter"/>
</dbReference>
<gene>
    <name evidence="8" type="ORF">GSONMT00000136001</name>
</gene>
<dbReference type="InterPro" id="IPR036236">
    <property type="entry name" value="Znf_C2H2_sf"/>
</dbReference>
<dbReference type="SUPFAM" id="SSF57667">
    <property type="entry name" value="beta-beta-alpha zinc fingers"/>
    <property type="match status" value="2"/>
</dbReference>
<evidence type="ECO:0000256" key="6">
    <source>
        <dbReference type="SAM" id="MobiDB-lite"/>
    </source>
</evidence>
<organism evidence="8 9">
    <name type="scientific">Oncorhynchus mykiss</name>
    <name type="common">Rainbow trout</name>
    <name type="synonym">Salmo gairdneri</name>
    <dbReference type="NCBI Taxonomy" id="8022"/>
    <lineage>
        <taxon>Eukaryota</taxon>
        <taxon>Metazoa</taxon>
        <taxon>Chordata</taxon>
        <taxon>Craniata</taxon>
        <taxon>Vertebrata</taxon>
        <taxon>Euteleostomi</taxon>
        <taxon>Actinopterygii</taxon>
        <taxon>Neopterygii</taxon>
        <taxon>Teleostei</taxon>
        <taxon>Protacanthopterygii</taxon>
        <taxon>Salmoniformes</taxon>
        <taxon>Salmonidae</taxon>
        <taxon>Salmoninae</taxon>
        <taxon>Oncorhynchus</taxon>
    </lineage>
</organism>
<dbReference type="InterPro" id="IPR050688">
    <property type="entry name" value="Zinc_finger/UBP_domain"/>
</dbReference>
<proteinExistence type="predicted"/>
<keyword evidence="3 5" id="KW-0863">Zinc-finger</keyword>
<evidence type="ECO:0000313" key="8">
    <source>
        <dbReference type="EMBL" id="CDR01053.1"/>
    </source>
</evidence>
<feature type="domain" description="C2H2-type" evidence="7">
    <location>
        <begin position="87"/>
        <end position="114"/>
    </location>
</feature>
<evidence type="ECO:0000256" key="3">
    <source>
        <dbReference type="ARBA" id="ARBA00022771"/>
    </source>
</evidence>
<dbReference type="STRING" id="8022.A0A060ZAC7"/>
<feature type="region of interest" description="Disordered" evidence="6">
    <location>
        <begin position="170"/>
        <end position="203"/>
    </location>
</feature>
<dbReference type="FunFam" id="3.30.160.60:FF:001131">
    <property type="entry name" value="Zinc finger protein 462"/>
    <property type="match status" value="1"/>
</dbReference>
<dbReference type="GO" id="GO:0005634">
    <property type="term" value="C:nucleus"/>
    <property type="evidence" value="ECO:0007669"/>
    <property type="project" value="TreeGrafter"/>
</dbReference>
<dbReference type="PROSITE" id="PS00028">
    <property type="entry name" value="ZINC_FINGER_C2H2_1"/>
    <property type="match status" value="1"/>
</dbReference>
<dbReference type="EMBL" id="FR964092">
    <property type="protein sequence ID" value="CDR01053.1"/>
    <property type="molecule type" value="Genomic_DNA"/>
</dbReference>
<feature type="domain" description="C2H2-type" evidence="7">
    <location>
        <begin position="150"/>
        <end position="178"/>
    </location>
</feature>
<dbReference type="InterPro" id="IPR013087">
    <property type="entry name" value="Znf_C2H2_type"/>
</dbReference>
<dbReference type="PANTHER" id="PTHR24403:SF58">
    <property type="entry name" value="ZINC FINGER PROTEIN 462"/>
    <property type="match status" value="1"/>
</dbReference>
<dbReference type="Gene3D" id="3.30.160.60">
    <property type="entry name" value="Classic Zinc Finger"/>
    <property type="match status" value="1"/>
</dbReference>
<dbReference type="Proteomes" id="UP000193380">
    <property type="component" value="Unassembled WGS sequence"/>
</dbReference>
<reference evidence="8" key="1">
    <citation type="journal article" date="2014" name="Nat. Commun.">
        <title>The rainbow trout genome provides novel insights into evolution after whole-genome duplication in vertebrates.</title>
        <authorList>
            <person name="Berthelot C."/>
            <person name="Brunet F."/>
            <person name="Chalopin D."/>
            <person name="Juanchich A."/>
            <person name="Bernard M."/>
            <person name="Noel B."/>
            <person name="Bento P."/>
            <person name="Da Silva C."/>
            <person name="Labadie K."/>
            <person name="Alberti A."/>
            <person name="Aury J.M."/>
            <person name="Louis A."/>
            <person name="Dehais P."/>
            <person name="Bardou P."/>
            <person name="Montfort J."/>
            <person name="Klopp C."/>
            <person name="Cabau C."/>
            <person name="Gaspin C."/>
            <person name="Thorgaard G.H."/>
            <person name="Boussaha M."/>
            <person name="Quillet E."/>
            <person name="Guyomard R."/>
            <person name="Galiana D."/>
            <person name="Bobe J."/>
            <person name="Volff J.N."/>
            <person name="Genet C."/>
            <person name="Wincker P."/>
            <person name="Jaillon O."/>
            <person name="Roest Crollius H."/>
            <person name="Guiguen Y."/>
        </authorList>
    </citation>
    <scope>NUCLEOTIDE SEQUENCE [LARGE SCALE GENOMIC DNA]</scope>
</reference>
<evidence type="ECO:0000256" key="2">
    <source>
        <dbReference type="ARBA" id="ARBA00022737"/>
    </source>
</evidence>
<feature type="domain" description="C2H2-type" evidence="7">
    <location>
        <begin position="121"/>
        <end position="149"/>
    </location>
</feature>
<dbReference type="PROSITE" id="PS50157">
    <property type="entry name" value="ZINC_FINGER_C2H2_2"/>
    <property type="match status" value="3"/>
</dbReference>
<dbReference type="GO" id="GO:0008270">
    <property type="term" value="F:zinc ion binding"/>
    <property type="evidence" value="ECO:0007669"/>
    <property type="project" value="UniProtKB-KW"/>
</dbReference>
<dbReference type="SMART" id="SM00355">
    <property type="entry name" value="ZnF_C2H2"/>
    <property type="match status" value="3"/>
</dbReference>
<protein>
    <recommendedName>
        <fullName evidence="7">C2H2-type domain-containing protein</fullName>
    </recommendedName>
</protein>
<name>A0A060ZAC7_ONCMY</name>
<evidence type="ECO:0000256" key="5">
    <source>
        <dbReference type="PROSITE-ProRule" id="PRU00042"/>
    </source>
</evidence>
<evidence type="ECO:0000313" key="9">
    <source>
        <dbReference type="Proteomes" id="UP000193380"/>
    </source>
</evidence>
<accession>A0A060ZAC7</accession>
<keyword evidence="1" id="KW-0479">Metal-binding</keyword>
<feature type="compositionally biased region" description="Basic residues" evidence="6">
    <location>
        <begin position="170"/>
        <end position="179"/>
    </location>
</feature>
<dbReference type="PANTHER" id="PTHR24403">
    <property type="entry name" value="ZINC FINGER PROTEIN"/>
    <property type="match status" value="1"/>
</dbReference>
<keyword evidence="4" id="KW-0862">Zinc</keyword>